<organism evidence="3 4">
    <name type="scientific">Paraphaeosphaeria sporulosa</name>
    <dbReference type="NCBI Taxonomy" id="1460663"/>
    <lineage>
        <taxon>Eukaryota</taxon>
        <taxon>Fungi</taxon>
        <taxon>Dikarya</taxon>
        <taxon>Ascomycota</taxon>
        <taxon>Pezizomycotina</taxon>
        <taxon>Dothideomycetes</taxon>
        <taxon>Pleosporomycetidae</taxon>
        <taxon>Pleosporales</taxon>
        <taxon>Massarineae</taxon>
        <taxon>Didymosphaeriaceae</taxon>
        <taxon>Paraphaeosphaeria</taxon>
    </lineage>
</organism>
<accession>A0A177C2C6</accession>
<evidence type="ECO:0000256" key="1">
    <source>
        <dbReference type="ARBA" id="ARBA00023242"/>
    </source>
</evidence>
<dbReference type="STRING" id="1460663.A0A177C2C6"/>
<dbReference type="Pfam" id="PF00172">
    <property type="entry name" value="Zn_clus"/>
    <property type="match status" value="1"/>
</dbReference>
<dbReference type="InterPro" id="IPR053157">
    <property type="entry name" value="Sterol_Uptake_Regulator"/>
</dbReference>
<dbReference type="GO" id="GO:0001228">
    <property type="term" value="F:DNA-binding transcription activator activity, RNA polymerase II-specific"/>
    <property type="evidence" value="ECO:0007669"/>
    <property type="project" value="TreeGrafter"/>
</dbReference>
<dbReference type="PROSITE" id="PS50048">
    <property type="entry name" value="ZN2_CY6_FUNGAL_2"/>
    <property type="match status" value="1"/>
</dbReference>
<dbReference type="GeneID" id="28769188"/>
<evidence type="ECO:0000313" key="3">
    <source>
        <dbReference type="EMBL" id="OAG00968.1"/>
    </source>
</evidence>
<evidence type="ECO:0000313" key="4">
    <source>
        <dbReference type="Proteomes" id="UP000077069"/>
    </source>
</evidence>
<dbReference type="SUPFAM" id="SSF57701">
    <property type="entry name" value="Zn2/Cys6 DNA-binding domain"/>
    <property type="match status" value="1"/>
</dbReference>
<gene>
    <name evidence="3" type="ORF">CC84DRAFT_273737</name>
</gene>
<dbReference type="InterPro" id="IPR036864">
    <property type="entry name" value="Zn2-C6_fun-type_DNA-bd_sf"/>
</dbReference>
<dbReference type="GO" id="GO:0008270">
    <property type="term" value="F:zinc ion binding"/>
    <property type="evidence" value="ECO:0007669"/>
    <property type="project" value="InterPro"/>
</dbReference>
<dbReference type="RefSeq" id="XP_018031333.1">
    <property type="nucleotide sequence ID" value="XM_018185702.1"/>
</dbReference>
<dbReference type="SMART" id="SM00066">
    <property type="entry name" value="GAL4"/>
    <property type="match status" value="1"/>
</dbReference>
<dbReference type="Gene3D" id="4.10.240.10">
    <property type="entry name" value="Zn(2)-C6 fungal-type DNA-binding domain"/>
    <property type="match status" value="1"/>
</dbReference>
<dbReference type="AlphaFoldDB" id="A0A177C2C6"/>
<keyword evidence="1" id="KW-0539">Nucleus</keyword>
<protein>
    <recommendedName>
        <fullName evidence="2">Zn(2)-C6 fungal-type domain-containing protein</fullName>
    </recommendedName>
</protein>
<dbReference type="InParanoid" id="A0A177C2C6"/>
<dbReference type="CDD" id="cd00067">
    <property type="entry name" value="GAL4"/>
    <property type="match status" value="1"/>
</dbReference>
<sequence length="442" mass="49869">MAGGLRKYHTKSRNGCSQCKKRRKKCDMRMPKCGNCTKWGTTCDFTAWSAAVRPLIEKQFAEALSTVNALAYPMPLASFDADDLGLLRHYATTSSLTLAPKDTLALFQVSVPGEAKSHLFLMHSVLAFSALHLSVIDTHNRDRHIQNAFKQHQKALVSFRDSVKEVTVENGGAITAFSFLILVYTIGLPIVFGFDDATNPLDSFIDILHVLRGAWAALGPSMADVENGNLRELVKPQPIKRKPCVMHAMGAKVVRSLSHFLDTSSIVEDEHRQTYREALMHWERFFMNSPCKPPLWANALVWTMTAPHAYFKLLQEKRPFALIIFANWAIALIRAPNMWFNAWAREVVADIWQMSSKETRRGLMWPAEVCGIIPKNFHPPDCVCWECREGDPYLAVRDSAAAVLVDRSRGDIPRDSPERQLQPVQPYTMVEQPAFQNLMKAV</sequence>
<dbReference type="InterPro" id="IPR001138">
    <property type="entry name" value="Zn2Cys6_DnaBD"/>
</dbReference>
<proteinExistence type="predicted"/>
<dbReference type="PANTHER" id="PTHR47784:SF5">
    <property type="entry name" value="STEROL UPTAKE CONTROL PROTEIN 2"/>
    <property type="match status" value="1"/>
</dbReference>
<dbReference type="Proteomes" id="UP000077069">
    <property type="component" value="Unassembled WGS sequence"/>
</dbReference>
<feature type="domain" description="Zn(2)-C6 fungal-type" evidence="2">
    <location>
        <begin position="15"/>
        <end position="45"/>
    </location>
</feature>
<reference evidence="3 4" key="1">
    <citation type="submission" date="2016-05" db="EMBL/GenBank/DDBJ databases">
        <title>Comparative analysis of secretome profiles of manganese(II)-oxidizing ascomycete fungi.</title>
        <authorList>
            <consortium name="DOE Joint Genome Institute"/>
            <person name="Zeiner C.A."/>
            <person name="Purvine S.O."/>
            <person name="Zink E.M."/>
            <person name="Wu S."/>
            <person name="Pasa-Tolic L."/>
            <person name="Chaput D.L."/>
            <person name="Haridas S."/>
            <person name="Grigoriev I.V."/>
            <person name="Santelli C.M."/>
            <person name="Hansel C.M."/>
        </authorList>
    </citation>
    <scope>NUCLEOTIDE SEQUENCE [LARGE SCALE GENOMIC DNA]</scope>
    <source>
        <strain evidence="3 4">AP3s5-JAC2a</strain>
    </source>
</reference>
<dbReference type="OrthoDB" id="4937900at2759"/>
<dbReference type="PROSITE" id="PS00463">
    <property type="entry name" value="ZN2_CY6_FUNGAL_1"/>
    <property type="match status" value="1"/>
</dbReference>
<evidence type="ECO:0000259" key="2">
    <source>
        <dbReference type="PROSITE" id="PS50048"/>
    </source>
</evidence>
<dbReference type="EMBL" id="KV441558">
    <property type="protein sequence ID" value="OAG00968.1"/>
    <property type="molecule type" value="Genomic_DNA"/>
</dbReference>
<dbReference type="PANTHER" id="PTHR47784">
    <property type="entry name" value="STEROL UPTAKE CONTROL PROTEIN 2"/>
    <property type="match status" value="1"/>
</dbReference>
<keyword evidence="4" id="KW-1185">Reference proteome</keyword>
<name>A0A177C2C6_9PLEO</name>